<evidence type="ECO:0000256" key="1">
    <source>
        <dbReference type="ARBA" id="ARBA00004922"/>
    </source>
</evidence>
<reference evidence="7 8" key="1">
    <citation type="journal article" date="2014" name="Nat. Commun.">
        <title>Klebsormidium flaccidum genome reveals primary factors for plant terrestrial adaptation.</title>
        <authorList>
            <person name="Hori K."/>
            <person name="Maruyama F."/>
            <person name="Fujisawa T."/>
            <person name="Togashi T."/>
            <person name="Yamamoto N."/>
            <person name="Seo M."/>
            <person name="Sato S."/>
            <person name="Yamada T."/>
            <person name="Mori H."/>
            <person name="Tajima N."/>
            <person name="Moriyama T."/>
            <person name="Ikeuchi M."/>
            <person name="Watanabe M."/>
            <person name="Wada H."/>
            <person name="Kobayashi K."/>
            <person name="Saito M."/>
            <person name="Masuda T."/>
            <person name="Sasaki-Sekimoto Y."/>
            <person name="Mashiguchi K."/>
            <person name="Awai K."/>
            <person name="Shimojima M."/>
            <person name="Masuda S."/>
            <person name="Iwai M."/>
            <person name="Nobusawa T."/>
            <person name="Narise T."/>
            <person name="Kondo S."/>
            <person name="Saito H."/>
            <person name="Sato R."/>
            <person name="Murakawa M."/>
            <person name="Ihara Y."/>
            <person name="Oshima-Yamada Y."/>
            <person name="Ohtaka K."/>
            <person name="Satoh M."/>
            <person name="Sonobe K."/>
            <person name="Ishii M."/>
            <person name="Ohtani R."/>
            <person name="Kanamori-Sato M."/>
            <person name="Honoki R."/>
            <person name="Miyazaki D."/>
            <person name="Mochizuki H."/>
            <person name="Umetsu J."/>
            <person name="Higashi K."/>
            <person name="Shibata D."/>
            <person name="Kamiya Y."/>
            <person name="Sato N."/>
            <person name="Nakamura Y."/>
            <person name="Tabata S."/>
            <person name="Ida S."/>
            <person name="Kurokawa K."/>
            <person name="Ohta H."/>
        </authorList>
    </citation>
    <scope>NUCLEOTIDE SEQUENCE [LARGE SCALE GENOMIC DNA]</scope>
    <source>
        <strain evidence="7 8">NIES-2285</strain>
    </source>
</reference>
<proteinExistence type="inferred from homology"/>
<dbReference type="InterPro" id="IPR055270">
    <property type="entry name" value="Glyco_tran_10_C"/>
</dbReference>
<dbReference type="STRING" id="105231.A0A1Y1IPT5"/>
<name>A0A1Y1IPT5_KLENI</name>
<dbReference type="EMBL" id="DF238160">
    <property type="protein sequence ID" value="GAQ92935.1"/>
    <property type="molecule type" value="Genomic_DNA"/>
</dbReference>
<comment type="similarity">
    <text evidence="2 5">Belongs to the glycosyltransferase 10 family.</text>
</comment>
<sequence length="491" mass="54983">MGRDFEIDPVNIYEVGFPYWFRATDKDLQACDIPCRSIFHKAVESATVTHWDARTEQWPSSPLDNKDYSHGFLVLRNTESPVRFGGLAIERAHRAGYNIVMTSELASDVPIPYVGRGSALDIDIFAPALPFEKKRKAAMAVISNCGGKTFRLQAVAKMQELGIQVDMYGRCMHNKDFQDDVESTDPWWNQKIVTARTYMFYLTFENSRWPDYVTEKLYHVLTAGSVPVVIGAPNIADYMPSPKSYLYLDSLEDVPAVVERMKFLMQNRSAYEAMLAWKQREAPNSFKAIADISGVHHTCQASHVGETHGPRFERHTNARHRPPVMREHSKDGTRNASLHYDILDVTLEIREGAADRGGLDNQHKLGGINLRVFKLVGAVCGRGFGSLHLIRFHALWGGVGAVRSAPRVKDRLLARRGPARRGRGEDGMGGCGRFRHGGYLSFDLGNRGALLGTGGVVWLRCTSILHWRGSAIPIYGMGWGLLQPWPSRALI</sequence>
<evidence type="ECO:0000259" key="6">
    <source>
        <dbReference type="Pfam" id="PF00852"/>
    </source>
</evidence>
<evidence type="ECO:0000256" key="2">
    <source>
        <dbReference type="ARBA" id="ARBA00008919"/>
    </source>
</evidence>
<dbReference type="InterPro" id="IPR001503">
    <property type="entry name" value="Glyco_trans_10"/>
</dbReference>
<comment type="pathway">
    <text evidence="1">Protein modification; protein glycosylation.</text>
</comment>
<protein>
    <recommendedName>
        <fullName evidence="5">Fucosyltransferase</fullName>
        <ecNumber evidence="5">2.4.1.-</ecNumber>
    </recommendedName>
</protein>
<keyword evidence="5" id="KW-0472">Membrane</keyword>
<dbReference type="EC" id="2.4.1.-" evidence="5"/>
<dbReference type="InterPro" id="IPR038577">
    <property type="entry name" value="GT10-like_C_sf"/>
</dbReference>
<dbReference type="Gene3D" id="3.40.50.11660">
    <property type="entry name" value="Glycosyl transferase family 10, C-terminal domain"/>
    <property type="match status" value="1"/>
</dbReference>
<dbReference type="OrthoDB" id="427096at2759"/>
<keyword evidence="4 5" id="KW-0808">Transferase</keyword>
<dbReference type="AlphaFoldDB" id="A0A1Y1IPT5"/>
<keyword evidence="3 5" id="KW-0328">Glycosyltransferase</keyword>
<keyword evidence="5" id="KW-0812">Transmembrane</keyword>
<dbReference type="SUPFAM" id="SSF53756">
    <property type="entry name" value="UDP-Glycosyltransferase/glycogen phosphorylase"/>
    <property type="match status" value="1"/>
</dbReference>
<keyword evidence="8" id="KW-1185">Reference proteome</keyword>
<evidence type="ECO:0000313" key="7">
    <source>
        <dbReference type="EMBL" id="GAQ92935.1"/>
    </source>
</evidence>
<dbReference type="GO" id="GO:0032580">
    <property type="term" value="C:Golgi cisterna membrane"/>
    <property type="evidence" value="ECO:0007669"/>
    <property type="project" value="UniProtKB-SubCell"/>
</dbReference>
<evidence type="ECO:0000256" key="5">
    <source>
        <dbReference type="RuleBase" id="RU003832"/>
    </source>
</evidence>
<dbReference type="PANTHER" id="PTHR11929:SF220">
    <property type="entry name" value="FUCOSYLTRANSFERASE"/>
    <property type="match status" value="1"/>
</dbReference>
<evidence type="ECO:0000256" key="3">
    <source>
        <dbReference type="ARBA" id="ARBA00022676"/>
    </source>
</evidence>
<keyword evidence="5" id="KW-0333">Golgi apparatus</keyword>
<organism evidence="7 8">
    <name type="scientific">Klebsormidium nitens</name>
    <name type="common">Green alga</name>
    <name type="synonym">Ulothrix nitens</name>
    <dbReference type="NCBI Taxonomy" id="105231"/>
    <lineage>
        <taxon>Eukaryota</taxon>
        <taxon>Viridiplantae</taxon>
        <taxon>Streptophyta</taxon>
        <taxon>Klebsormidiophyceae</taxon>
        <taxon>Klebsormidiales</taxon>
        <taxon>Klebsormidiaceae</taxon>
        <taxon>Klebsormidium</taxon>
    </lineage>
</organism>
<feature type="domain" description="Fucosyltransferase C-terminal" evidence="6">
    <location>
        <begin position="132"/>
        <end position="302"/>
    </location>
</feature>
<dbReference type="Proteomes" id="UP000054558">
    <property type="component" value="Unassembled WGS sequence"/>
</dbReference>
<dbReference type="UniPathway" id="UPA00378"/>
<dbReference type="PANTHER" id="PTHR11929">
    <property type="entry name" value="ALPHA- 1,3 -FUCOSYLTRANSFERASE"/>
    <property type="match status" value="1"/>
</dbReference>
<comment type="subcellular location">
    <subcellularLocation>
        <location evidence="5">Golgi apparatus</location>
        <location evidence="5">Golgi stack membrane</location>
        <topology evidence="5">Single-pass type II membrane protein</topology>
    </subcellularLocation>
</comment>
<evidence type="ECO:0000256" key="4">
    <source>
        <dbReference type="ARBA" id="ARBA00022679"/>
    </source>
</evidence>
<gene>
    <name evidence="7" type="ORF">KFL_012110010</name>
</gene>
<accession>A0A1Y1IPT5</accession>
<dbReference type="Pfam" id="PF00852">
    <property type="entry name" value="Glyco_transf_10"/>
    <property type="match status" value="1"/>
</dbReference>
<dbReference type="GO" id="GO:0008417">
    <property type="term" value="F:fucosyltransferase activity"/>
    <property type="evidence" value="ECO:0007669"/>
    <property type="project" value="InterPro"/>
</dbReference>
<evidence type="ECO:0000313" key="8">
    <source>
        <dbReference type="Proteomes" id="UP000054558"/>
    </source>
</evidence>